<name>A0AAN7JZH3_9MYRT</name>
<comment type="caution">
    <text evidence="2">The sequence shown here is derived from an EMBL/GenBank/DDBJ whole genome shotgun (WGS) entry which is preliminary data.</text>
</comment>
<feature type="compositionally biased region" description="Basic and acidic residues" evidence="1">
    <location>
        <begin position="43"/>
        <end position="58"/>
    </location>
</feature>
<dbReference type="AlphaFoldDB" id="A0AAN7JZH3"/>
<reference evidence="2 3" key="1">
    <citation type="journal article" date="2023" name="Hortic Res">
        <title>Pangenome of water caltrop reveals structural variations and asymmetric subgenome divergence after allopolyploidization.</title>
        <authorList>
            <person name="Zhang X."/>
            <person name="Chen Y."/>
            <person name="Wang L."/>
            <person name="Yuan Y."/>
            <person name="Fang M."/>
            <person name="Shi L."/>
            <person name="Lu R."/>
            <person name="Comes H.P."/>
            <person name="Ma Y."/>
            <person name="Chen Y."/>
            <person name="Huang G."/>
            <person name="Zhou Y."/>
            <person name="Zheng Z."/>
            <person name="Qiu Y."/>
        </authorList>
    </citation>
    <scope>NUCLEOTIDE SEQUENCE [LARGE SCALE GENOMIC DNA]</scope>
    <source>
        <tissue evidence="2">Roots</tissue>
    </source>
</reference>
<dbReference type="EMBL" id="JAXIOK010000012">
    <property type="protein sequence ID" value="KAK4758278.1"/>
    <property type="molecule type" value="Genomic_DNA"/>
</dbReference>
<dbReference type="Proteomes" id="UP001345219">
    <property type="component" value="Chromosome 15"/>
</dbReference>
<proteinExistence type="predicted"/>
<evidence type="ECO:0000256" key="1">
    <source>
        <dbReference type="SAM" id="MobiDB-lite"/>
    </source>
</evidence>
<sequence length="66" mass="7327">MGSAEEKLKNMASTAKKNVKVFEAKFDEKVAHERRKAKEAHAKMELHQAKVRHADAKLAGKQARGG</sequence>
<evidence type="ECO:0000313" key="2">
    <source>
        <dbReference type="EMBL" id="KAK4758278.1"/>
    </source>
</evidence>
<feature type="region of interest" description="Disordered" evidence="1">
    <location>
        <begin position="43"/>
        <end position="66"/>
    </location>
</feature>
<keyword evidence="3" id="KW-1185">Reference proteome</keyword>
<organism evidence="2 3">
    <name type="scientific">Trapa incisa</name>
    <dbReference type="NCBI Taxonomy" id="236973"/>
    <lineage>
        <taxon>Eukaryota</taxon>
        <taxon>Viridiplantae</taxon>
        <taxon>Streptophyta</taxon>
        <taxon>Embryophyta</taxon>
        <taxon>Tracheophyta</taxon>
        <taxon>Spermatophyta</taxon>
        <taxon>Magnoliopsida</taxon>
        <taxon>eudicotyledons</taxon>
        <taxon>Gunneridae</taxon>
        <taxon>Pentapetalae</taxon>
        <taxon>rosids</taxon>
        <taxon>malvids</taxon>
        <taxon>Myrtales</taxon>
        <taxon>Lythraceae</taxon>
        <taxon>Trapa</taxon>
    </lineage>
</organism>
<protein>
    <submittedName>
        <fullName evidence="2">Uncharacterized protein</fullName>
    </submittedName>
</protein>
<gene>
    <name evidence="2" type="ORF">SAY87_019579</name>
</gene>
<evidence type="ECO:0000313" key="3">
    <source>
        <dbReference type="Proteomes" id="UP001345219"/>
    </source>
</evidence>
<accession>A0AAN7JZH3</accession>